<dbReference type="PANTHER" id="PTHR46145:SF1">
    <property type="entry name" value="INACTIVE HEPARANASE-2"/>
    <property type="match status" value="1"/>
</dbReference>
<protein>
    <submittedName>
        <fullName evidence="3">Heparanase 2 (inactive)</fullName>
    </submittedName>
</protein>
<dbReference type="GeneTree" id="ENSGT00390000004874"/>
<dbReference type="GO" id="GO:0008284">
    <property type="term" value="P:positive regulation of cell population proliferation"/>
    <property type="evidence" value="ECO:0007669"/>
    <property type="project" value="Ensembl"/>
</dbReference>
<dbReference type="GO" id="GO:0030198">
    <property type="term" value="P:extracellular matrix organization"/>
    <property type="evidence" value="ECO:0007669"/>
    <property type="project" value="Ensembl"/>
</dbReference>
<organism evidence="3 4">
    <name type="scientific">Chinchilla lanigera</name>
    <name type="common">Long-tailed chinchilla</name>
    <name type="synonym">Chinchilla villidera</name>
    <dbReference type="NCBI Taxonomy" id="34839"/>
    <lineage>
        <taxon>Eukaryota</taxon>
        <taxon>Metazoa</taxon>
        <taxon>Chordata</taxon>
        <taxon>Craniata</taxon>
        <taxon>Vertebrata</taxon>
        <taxon>Euteleostomi</taxon>
        <taxon>Mammalia</taxon>
        <taxon>Eutheria</taxon>
        <taxon>Euarchontoglires</taxon>
        <taxon>Glires</taxon>
        <taxon>Rodentia</taxon>
        <taxon>Hystricomorpha</taxon>
        <taxon>Chinchillidae</taxon>
        <taxon>Chinchilla</taxon>
    </lineage>
</organism>
<comment type="similarity">
    <text evidence="1">Belongs to the glycosyl hydrolase 79 family.</text>
</comment>
<dbReference type="Gene3D" id="3.20.20.80">
    <property type="entry name" value="Glycosidases"/>
    <property type="match status" value="1"/>
</dbReference>
<proteinExistence type="inferred from homology"/>
<reference evidence="3" key="2">
    <citation type="submission" date="2025-09" db="UniProtKB">
        <authorList>
            <consortium name="Ensembl"/>
        </authorList>
    </citation>
    <scope>IDENTIFICATION</scope>
</reference>
<dbReference type="GO" id="GO:0031012">
    <property type="term" value="C:extracellular matrix"/>
    <property type="evidence" value="ECO:0007669"/>
    <property type="project" value="Ensembl"/>
</dbReference>
<feature type="chain" id="PRO_5034495018" evidence="2">
    <location>
        <begin position="42"/>
        <end position="592"/>
    </location>
</feature>
<sequence>MRVLCAFPEAMSSSNSRPSACLARGALFLSLLLQLSLSSQAGDRRPLPVDRAAGLKEKTLILLDVSTKNPVRTVNENFLSLQLDPSIIHDGWLDFLSSKRLVTLARGLSPAFLRFGGKRTDFLQFQNLRNPGKSRGGPGPDYYLKNYEDDIVRSDVALDKQKGCKIAQHPDIMLELQREKAAQMHLVLLKEQFSNTYSNLILTARSLDKLYNFADCSGLHLIFALNALRRNPNNSWNSSSALSLLKYSASKKYNISWELGNEPNNYRTMHGRAVNGSQLGKDYIQLKSLLQPIRIYSRASLYGPNIGRPRKNVIALLDGFMKVAGSTVDAVTWQHCYIDGRVVKVMDFLKTRLLDTLSDQIRKIQKVVNTYTPGKKIWLEGVVTTSAGGTNNLSDSYAAGFLWLNTLGMLANQGIDVVIRHSFFDHGYNHLVDQNFNPLPDYWLSLLYKRLIGPKVLAVHVAGLQRKPRPGRVIRDKLRIYAHCTNHHNHNYVRGSITLFIINLHRSRKKIKLAGTLRDKLVHQYLLQPYGQEGLKSKSVQLNGQPLVMVDDGTLPELKPRPLRAGRTLVIPPVTMGFYVVKNVNAFACRYR</sequence>
<accession>A0A8C2URP0</accession>
<evidence type="ECO:0000313" key="4">
    <source>
        <dbReference type="Proteomes" id="UP000694398"/>
    </source>
</evidence>
<dbReference type="InterPro" id="IPR017853">
    <property type="entry name" value="GH"/>
</dbReference>
<feature type="signal peptide" evidence="2">
    <location>
        <begin position="1"/>
        <end position="41"/>
    </location>
</feature>
<dbReference type="SUPFAM" id="SSF51445">
    <property type="entry name" value="(Trans)glycosidases"/>
    <property type="match status" value="1"/>
</dbReference>
<dbReference type="Pfam" id="PF03662">
    <property type="entry name" value="Glyco_hydro_79n"/>
    <property type="match status" value="1"/>
</dbReference>
<dbReference type="AlphaFoldDB" id="A0A8C2URP0"/>
<keyword evidence="2" id="KW-0732">Signal</keyword>
<keyword evidence="4" id="KW-1185">Reference proteome</keyword>
<dbReference type="GO" id="GO:0008283">
    <property type="term" value="P:cell population proliferation"/>
    <property type="evidence" value="ECO:0007669"/>
    <property type="project" value="Ensembl"/>
</dbReference>
<dbReference type="RefSeq" id="XP_005407722.1">
    <property type="nucleotide sequence ID" value="XM_005407665.2"/>
</dbReference>
<dbReference type="PANTHER" id="PTHR46145">
    <property type="entry name" value="HEPARANASE"/>
    <property type="match status" value="1"/>
</dbReference>
<evidence type="ECO:0000256" key="2">
    <source>
        <dbReference type="SAM" id="SignalP"/>
    </source>
</evidence>
<evidence type="ECO:0000256" key="1">
    <source>
        <dbReference type="ARBA" id="ARBA00009800"/>
    </source>
</evidence>
<dbReference type="OrthoDB" id="726732at2759"/>
<dbReference type="OMA" id="YMRGSIT"/>
<reference evidence="3" key="1">
    <citation type="submission" date="2025-08" db="UniProtKB">
        <authorList>
            <consortium name="Ensembl"/>
        </authorList>
    </citation>
    <scope>IDENTIFICATION</scope>
</reference>
<dbReference type="GO" id="GO:0016020">
    <property type="term" value="C:membrane"/>
    <property type="evidence" value="ECO:0007669"/>
    <property type="project" value="InterPro"/>
</dbReference>
<dbReference type="Ensembl" id="ENSCLAT00000002797.1">
    <property type="protein sequence ID" value="ENSCLAP00000002741.1"/>
    <property type="gene ID" value="ENSCLAG00000001979.1"/>
</dbReference>
<dbReference type="InterPro" id="IPR005199">
    <property type="entry name" value="Glyco_hydro_79"/>
</dbReference>
<dbReference type="GO" id="GO:0016798">
    <property type="term" value="F:hydrolase activity, acting on glycosyl bonds"/>
    <property type="evidence" value="ECO:0007669"/>
    <property type="project" value="InterPro"/>
</dbReference>
<dbReference type="GO" id="GO:0005615">
    <property type="term" value="C:extracellular space"/>
    <property type="evidence" value="ECO:0007669"/>
    <property type="project" value="TreeGrafter"/>
</dbReference>
<evidence type="ECO:0000313" key="3">
    <source>
        <dbReference type="Ensembl" id="ENSCLAP00000002741.1"/>
    </source>
</evidence>
<name>A0A8C2URP0_CHILA</name>
<gene>
    <name evidence="3" type="primary">HPSE2</name>
</gene>
<dbReference type="CTD" id="60495"/>
<dbReference type="GO" id="GO:0043395">
    <property type="term" value="F:heparan sulfate proteoglycan binding"/>
    <property type="evidence" value="ECO:0007669"/>
    <property type="project" value="Ensembl"/>
</dbReference>
<dbReference type="GeneID" id="102014072"/>
<dbReference type="Proteomes" id="UP000694398">
    <property type="component" value="Unassembled WGS sequence"/>
</dbReference>